<name>A0ABU5H1H2_9BACT</name>
<keyword evidence="4" id="KW-0732">Signal</keyword>
<keyword evidence="3" id="KW-0812">Transmembrane</keyword>
<feature type="transmembrane region" description="Helical" evidence="3">
    <location>
        <begin position="170"/>
        <end position="191"/>
    </location>
</feature>
<evidence type="ECO:0000313" key="6">
    <source>
        <dbReference type="Proteomes" id="UP001291309"/>
    </source>
</evidence>
<feature type="repeat" description="TPR" evidence="1">
    <location>
        <begin position="55"/>
        <end position="88"/>
    </location>
</feature>
<evidence type="ECO:0000256" key="1">
    <source>
        <dbReference type="PROSITE-ProRule" id="PRU00339"/>
    </source>
</evidence>
<keyword evidence="3" id="KW-1133">Transmembrane helix</keyword>
<feature type="transmembrane region" description="Helical" evidence="3">
    <location>
        <begin position="221"/>
        <end position="241"/>
    </location>
</feature>
<reference evidence="5 6" key="1">
    <citation type="submission" date="2023-12" db="EMBL/GenBank/DDBJ databases">
        <title>the genome sequence of Hyalangium sp. s54d21.</title>
        <authorList>
            <person name="Zhang X."/>
        </authorList>
    </citation>
    <scope>NUCLEOTIDE SEQUENCE [LARGE SCALE GENOMIC DNA]</scope>
    <source>
        <strain evidence="6">s54d21</strain>
    </source>
</reference>
<feature type="region of interest" description="Disordered" evidence="2">
    <location>
        <begin position="111"/>
        <end position="155"/>
    </location>
</feature>
<dbReference type="SUPFAM" id="SSF48452">
    <property type="entry name" value="TPR-like"/>
    <property type="match status" value="1"/>
</dbReference>
<dbReference type="InterPro" id="IPR019734">
    <property type="entry name" value="TPR_rpt"/>
</dbReference>
<dbReference type="PROSITE" id="PS50005">
    <property type="entry name" value="TPR"/>
    <property type="match status" value="1"/>
</dbReference>
<evidence type="ECO:0000256" key="4">
    <source>
        <dbReference type="SAM" id="SignalP"/>
    </source>
</evidence>
<evidence type="ECO:0008006" key="7">
    <source>
        <dbReference type="Google" id="ProtNLM"/>
    </source>
</evidence>
<organism evidence="5 6">
    <name type="scientific">Hyalangium rubrum</name>
    <dbReference type="NCBI Taxonomy" id="3103134"/>
    <lineage>
        <taxon>Bacteria</taxon>
        <taxon>Pseudomonadati</taxon>
        <taxon>Myxococcota</taxon>
        <taxon>Myxococcia</taxon>
        <taxon>Myxococcales</taxon>
        <taxon>Cystobacterineae</taxon>
        <taxon>Archangiaceae</taxon>
        <taxon>Hyalangium</taxon>
    </lineage>
</organism>
<keyword evidence="1" id="KW-0802">TPR repeat</keyword>
<protein>
    <recommendedName>
        <fullName evidence="7">Tetratricopeptide repeat protein</fullName>
    </recommendedName>
</protein>
<comment type="caution">
    <text evidence="5">The sequence shown here is derived from an EMBL/GenBank/DDBJ whole genome shotgun (WGS) entry which is preliminary data.</text>
</comment>
<dbReference type="Proteomes" id="UP001291309">
    <property type="component" value="Unassembled WGS sequence"/>
</dbReference>
<gene>
    <name evidence="5" type="ORF">SYV04_09550</name>
</gene>
<sequence length="269" mass="29094">MLTLVLLLLPTGAWAQKGAKNPAALVKEGERLFGARKYRESAEVLKKAYDAQPDARLLYNIARAYEQAGDLREALSYYDQFIKNSDSDMDPLLMKRAHSAAERARVLIEKEEQASATAEAERKRLQEEADTAKRKAEEEQAAARRAEELARQQQQAEQDRAMASYRRSRVAAFALGGVSVASVGAGIFFGLQASDARKTFDEASSLEAKETAADDTRGKALLADVGFGVGLAAAIGAIIIFPKEGPPVEGEVRMTLAPKGLGAGMEVSF</sequence>
<dbReference type="Pfam" id="PF13432">
    <property type="entry name" value="TPR_16"/>
    <property type="match status" value="1"/>
</dbReference>
<accession>A0ABU5H1H2</accession>
<feature type="signal peptide" evidence="4">
    <location>
        <begin position="1"/>
        <end position="15"/>
    </location>
</feature>
<dbReference type="InterPro" id="IPR011990">
    <property type="entry name" value="TPR-like_helical_dom_sf"/>
</dbReference>
<dbReference type="RefSeq" id="WP_321545362.1">
    <property type="nucleotide sequence ID" value="NZ_JAXIVS010000003.1"/>
</dbReference>
<feature type="chain" id="PRO_5047141094" description="Tetratricopeptide repeat protein" evidence="4">
    <location>
        <begin position="16"/>
        <end position="269"/>
    </location>
</feature>
<dbReference type="EMBL" id="JAXIVS010000003">
    <property type="protein sequence ID" value="MDY7226632.1"/>
    <property type="molecule type" value="Genomic_DNA"/>
</dbReference>
<evidence type="ECO:0000256" key="3">
    <source>
        <dbReference type="SAM" id="Phobius"/>
    </source>
</evidence>
<keyword evidence="3" id="KW-0472">Membrane</keyword>
<dbReference type="Gene3D" id="1.25.40.10">
    <property type="entry name" value="Tetratricopeptide repeat domain"/>
    <property type="match status" value="1"/>
</dbReference>
<evidence type="ECO:0000256" key="2">
    <source>
        <dbReference type="SAM" id="MobiDB-lite"/>
    </source>
</evidence>
<feature type="compositionally biased region" description="Basic and acidic residues" evidence="2">
    <location>
        <begin position="111"/>
        <end position="150"/>
    </location>
</feature>
<keyword evidence="6" id="KW-1185">Reference proteome</keyword>
<evidence type="ECO:0000313" key="5">
    <source>
        <dbReference type="EMBL" id="MDY7226632.1"/>
    </source>
</evidence>
<proteinExistence type="predicted"/>